<dbReference type="KEGG" id="saqt:GJV85_03350"/>
<name>A0A975AZ05_9BACT</name>
<dbReference type="Proteomes" id="UP000671852">
    <property type="component" value="Chromosome"/>
</dbReference>
<keyword evidence="2" id="KW-1185">Reference proteome</keyword>
<protein>
    <submittedName>
        <fullName evidence="1">Uncharacterized protein</fullName>
    </submittedName>
</protein>
<gene>
    <name evidence="1" type="ORF">GJV85_03350</name>
</gene>
<reference evidence="1" key="1">
    <citation type="submission" date="2019-11" db="EMBL/GenBank/DDBJ databases">
        <authorList>
            <person name="Kojima H."/>
        </authorList>
    </citation>
    <scope>NUCLEOTIDE SEQUENCE</scope>
    <source>
        <strain evidence="1">H1576</strain>
    </source>
</reference>
<evidence type="ECO:0000313" key="2">
    <source>
        <dbReference type="Proteomes" id="UP000671852"/>
    </source>
</evidence>
<accession>A0A975AZ05</accession>
<dbReference type="AlphaFoldDB" id="A0A975AZ05"/>
<proteinExistence type="predicted"/>
<sequence length="68" mass="7760">MAGNPGITLIQMESALNNMHNTMVNEDGSFNLDDTFFELFDEVMIKLQETRQIAESIRESESKSKSKF</sequence>
<dbReference type="EMBL" id="CP046072">
    <property type="protein sequence ID" value="QSZ41187.1"/>
    <property type="molecule type" value="Genomic_DNA"/>
</dbReference>
<dbReference type="RefSeq" id="WP_207562458.1">
    <property type="nucleotide sequence ID" value="NZ_CP046072.1"/>
</dbReference>
<reference evidence="1" key="2">
    <citation type="submission" date="2021-04" db="EMBL/GenBank/DDBJ databases">
        <title>Isolation and characterization of a novel species of the genus Sulfurimonas.</title>
        <authorList>
            <person name="Fukui M."/>
        </authorList>
    </citation>
    <scope>NUCLEOTIDE SEQUENCE</scope>
    <source>
        <strain evidence="1">H1576</strain>
    </source>
</reference>
<evidence type="ECO:0000313" key="1">
    <source>
        <dbReference type="EMBL" id="QSZ41187.1"/>
    </source>
</evidence>
<organism evidence="1 2">
    <name type="scientific">Sulfurimonas aquatica</name>
    <dbReference type="NCBI Taxonomy" id="2672570"/>
    <lineage>
        <taxon>Bacteria</taxon>
        <taxon>Pseudomonadati</taxon>
        <taxon>Campylobacterota</taxon>
        <taxon>Epsilonproteobacteria</taxon>
        <taxon>Campylobacterales</taxon>
        <taxon>Sulfurimonadaceae</taxon>
        <taxon>Sulfurimonas</taxon>
    </lineage>
</organism>